<evidence type="ECO:0008006" key="4">
    <source>
        <dbReference type="Google" id="ProtNLM"/>
    </source>
</evidence>
<comment type="caution">
    <text evidence="2">The sequence shown here is derived from an EMBL/GenBank/DDBJ whole genome shotgun (WGS) entry which is preliminary data.</text>
</comment>
<organism evidence="2 3">
    <name type="scientific">Bifidobacterium myosotis</name>
    <dbReference type="NCBI Taxonomy" id="1630166"/>
    <lineage>
        <taxon>Bacteria</taxon>
        <taxon>Bacillati</taxon>
        <taxon>Actinomycetota</taxon>
        <taxon>Actinomycetes</taxon>
        <taxon>Bifidobacteriales</taxon>
        <taxon>Bifidobacteriaceae</taxon>
        <taxon>Bifidobacterium</taxon>
    </lineage>
</organism>
<dbReference type="EMBL" id="RZUH01000007">
    <property type="protein sequence ID" value="KAA8827207.1"/>
    <property type="molecule type" value="Genomic_DNA"/>
</dbReference>
<gene>
    <name evidence="2" type="ORF">EMO91_09140</name>
</gene>
<dbReference type="RefSeq" id="WP_150379676.1">
    <property type="nucleotide sequence ID" value="NZ_RZUH01000007.1"/>
</dbReference>
<keyword evidence="1" id="KW-0732">Signal</keyword>
<evidence type="ECO:0000313" key="2">
    <source>
        <dbReference type="EMBL" id="KAA8827207.1"/>
    </source>
</evidence>
<dbReference type="Proteomes" id="UP000410049">
    <property type="component" value="Unassembled WGS sequence"/>
</dbReference>
<feature type="signal peptide" evidence="1">
    <location>
        <begin position="1"/>
        <end position="31"/>
    </location>
</feature>
<feature type="chain" id="PRO_5038415487" description="DUF333 domain-containing protein" evidence="1">
    <location>
        <begin position="32"/>
        <end position="92"/>
    </location>
</feature>
<sequence length="92" mass="9919">MSNTIIRRKLRVLAGCLLIILVGILAGCSEPADTDTNTEAVTKSECSSYTPDFETCTVTMPDTRRVTCIISGHAMSCDWIHADGSDYMGAES</sequence>
<proteinExistence type="predicted"/>
<name>A0A5M9ZHW7_9BIFI</name>
<reference evidence="2 3" key="1">
    <citation type="journal article" date="2019" name="Syst. Appl. Microbiol.">
        <title>Characterization of Bifidobacterium species in feaces of the Egyptian fruit bat: Description of B. vespertilionis sp. nov. and B. rousetti sp. nov.</title>
        <authorList>
            <person name="Modesto M."/>
            <person name="Satti M."/>
            <person name="Watanabe K."/>
            <person name="Puglisi E."/>
            <person name="Morelli L."/>
            <person name="Huang C.-H."/>
            <person name="Liou J.-S."/>
            <person name="Miyashita M."/>
            <person name="Tamura T."/>
            <person name="Saito S."/>
            <person name="Mori K."/>
            <person name="Huang L."/>
            <person name="Sciavilla P."/>
            <person name="Sandri C."/>
            <person name="Spiezio C."/>
            <person name="Vitali F."/>
            <person name="Cavalieri D."/>
            <person name="Perpetuini G."/>
            <person name="Tofalo R."/>
            <person name="Bonetti A."/>
            <person name="Arita M."/>
            <person name="Mattarelli P."/>
        </authorList>
    </citation>
    <scope>NUCLEOTIDE SEQUENCE [LARGE SCALE GENOMIC DNA]</scope>
    <source>
        <strain evidence="2 3">RST17</strain>
    </source>
</reference>
<evidence type="ECO:0000313" key="3">
    <source>
        <dbReference type="Proteomes" id="UP000410049"/>
    </source>
</evidence>
<dbReference type="PROSITE" id="PS51257">
    <property type="entry name" value="PROKAR_LIPOPROTEIN"/>
    <property type="match status" value="1"/>
</dbReference>
<protein>
    <recommendedName>
        <fullName evidence="4">DUF333 domain-containing protein</fullName>
    </recommendedName>
</protein>
<dbReference type="AlphaFoldDB" id="A0A5M9ZHW7"/>
<evidence type="ECO:0000256" key="1">
    <source>
        <dbReference type="SAM" id="SignalP"/>
    </source>
</evidence>
<accession>A0A5M9ZHW7</accession>